<dbReference type="GO" id="GO:0032153">
    <property type="term" value="C:cell division site"/>
    <property type="evidence" value="ECO:0007669"/>
    <property type="project" value="TreeGrafter"/>
</dbReference>
<reference evidence="7 8" key="1">
    <citation type="submission" date="2017-04" db="EMBL/GenBank/DDBJ databases">
        <title>Monoglobus pectinilyticus 14 draft genome.</title>
        <authorList>
            <person name="Kim C."/>
            <person name="Rosendale D.I."/>
            <person name="Kelly W.J."/>
            <person name="Tannock G.W."/>
            <person name="Patchett M.L."/>
            <person name="Jordens J.Z."/>
        </authorList>
    </citation>
    <scope>NUCLEOTIDE SEQUENCE [LARGE SCALE GENOMIC DNA]</scope>
    <source>
        <strain evidence="7 8">14</strain>
    </source>
</reference>
<sequence length="417" mass="46866">MGTIKSANYRKPAYLLILLDILGFGLLYISKSYNMNVVYTGIAVLVLFLVMYTVLVICRMGDKFIMLMAFMLMSIGVLLLCRINLDYGFRQIIWILVGGAAFFVAYFIYYNIKIWDRFWYIYFAIGVGLFLFTLVLGTTINGSKNWVSFGPITFQPSEITKIMYIMCLACYYSGAWSKPVLGKLSPKWITLAITYIFVGFLVLQRDWGTILVLFSIYLFMVYVYEKDKKLLFLNIGALGIIGILGYKFLYHIQVRISTWLDPWSDIASKGYQITQSLFAIASGGYFGRGLGNGSPYYIPEVHSDFIFAAICEEMGVFGGVAVILLFFLIAYRCFKISIMASDPYDKAVSFGVTVMFAIQTFIIIGGVTKMIPLTGITLPFVSYGGTSIVISFASLGIVQAISAKTERKGEMTENEDE</sequence>
<dbReference type="GO" id="GO:0015648">
    <property type="term" value="F:lipid-linked peptidoglycan transporter activity"/>
    <property type="evidence" value="ECO:0007669"/>
    <property type="project" value="TreeGrafter"/>
</dbReference>
<gene>
    <name evidence="7" type="ORF">B9O19_01582</name>
</gene>
<dbReference type="RefSeq" id="WP_102365919.1">
    <property type="nucleotide sequence ID" value="NZ_CP020991.1"/>
</dbReference>
<dbReference type="KEGG" id="mpec:B9O19_01582"/>
<feature type="transmembrane region" description="Helical" evidence="6">
    <location>
        <begin position="305"/>
        <end position="328"/>
    </location>
</feature>
<evidence type="ECO:0000256" key="6">
    <source>
        <dbReference type="SAM" id="Phobius"/>
    </source>
</evidence>
<keyword evidence="3" id="KW-0133">Cell shape</keyword>
<keyword evidence="5 6" id="KW-0472">Membrane</keyword>
<feature type="transmembrane region" description="Helical" evidence="6">
    <location>
        <begin position="380"/>
        <end position="401"/>
    </location>
</feature>
<comment type="subcellular location">
    <subcellularLocation>
        <location evidence="1">Membrane</location>
        <topology evidence="1">Multi-pass membrane protein</topology>
    </subcellularLocation>
</comment>
<dbReference type="PANTHER" id="PTHR30474">
    <property type="entry name" value="CELL CYCLE PROTEIN"/>
    <property type="match status" value="1"/>
</dbReference>
<dbReference type="InterPro" id="IPR001182">
    <property type="entry name" value="FtsW/RodA"/>
</dbReference>
<dbReference type="GO" id="GO:0005886">
    <property type="term" value="C:plasma membrane"/>
    <property type="evidence" value="ECO:0007669"/>
    <property type="project" value="TreeGrafter"/>
</dbReference>
<feature type="transmembrane region" description="Helical" evidence="6">
    <location>
        <begin position="91"/>
        <end position="112"/>
    </location>
</feature>
<dbReference type="GeneID" id="98062974"/>
<protein>
    <submittedName>
        <fullName evidence="7">Cell division protein FtsW</fullName>
    </submittedName>
</protein>
<dbReference type="EMBL" id="CP020991">
    <property type="protein sequence ID" value="AUO19740.1"/>
    <property type="molecule type" value="Genomic_DNA"/>
</dbReference>
<keyword evidence="7" id="KW-0131">Cell cycle</keyword>
<keyword evidence="4 6" id="KW-1133">Transmembrane helix</keyword>
<keyword evidence="2 6" id="KW-0812">Transmembrane</keyword>
<evidence type="ECO:0000256" key="2">
    <source>
        <dbReference type="ARBA" id="ARBA00022692"/>
    </source>
</evidence>
<evidence type="ECO:0000256" key="3">
    <source>
        <dbReference type="ARBA" id="ARBA00022960"/>
    </source>
</evidence>
<feature type="transmembrane region" description="Helical" evidence="6">
    <location>
        <begin position="12"/>
        <end position="30"/>
    </location>
</feature>
<organism evidence="7 8">
    <name type="scientific">Monoglobus pectinilyticus</name>
    <dbReference type="NCBI Taxonomy" id="1981510"/>
    <lineage>
        <taxon>Bacteria</taxon>
        <taxon>Bacillati</taxon>
        <taxon>Bacillota</taxon>
        <taxon>Clostridia</taxon>
        <taxon>Monoglobales</taxon>
        <taxon>Monoglobaceae</taxon>
        <taxon>Monoglobus</taxon>
    </lineage>
</organism>
<feature type="transmembrane region" description="Helical" evidence="6">
    <location>
        <begin position="64"/>
        <end position="85"/>
    </location>
</feature>
<feature type="transmembrane region" description="Helical" evidence="6">
    <location>
        <begin position="348"/>
        <end position="368"/>
    </location>
</feature>
<feature type="transmembrane region" description="Helical" evidence="6">
    <location>
        <begin position="184"/>
        <end position="201"/>
    </location>
</feature>
<keyword evidence="8" id="KW-1185">Reference proteome</keyword>
<evidence type="ECO:0000256" key="4">
    <source>
        <dbReference type="ARBA" id="ARBA00022989"/>
    </source>
</evidence>
<accession>A0A2K9P3E1</accession>
<evidence type="ECO:0000256" key="1">
    <source>
        <dbReference type="ARBA" id="ARBA00004141"/>
    </source>
</evidence>
<dbReference type="Pfam" id="PF01098">
    <property type="entry name" value="FTSW_RODA_SPOVE"/>
    <property type="match status" value="1"/>
</dbReference>
<dbReference type="GO" id="GO:0008360">
    <property type="term" value="P:regulation of cell shape"/>
    <property type="evidence" value="ECO:0007669"/>
    <property type="project" value="UniProtKB-KW"/>
</dbReference>
<proteinExistence type="predicted"/>
<feature type="transmembrane region" description="Helical" evidence="6">
    <location>
        <begin position="231"/>
        <end position="250"/>
    </location>
</feature>
<evidence type="ECO:0000313" key="8">
    <source>
        <dbReference type="Proteomes" id="UP000235589"/>
    </source>
</evidence>
<evidence type="ECO:0000313" key="7">
    <source>
        <dbReference type="EMBL" id="AUO19740.1"/>
    </source>
</evidence>
<feature type="transmembrane region" description="Helical" evidence="6">
    <location>
        <begin position="152"/>
        <end position="172"/>
    </location>
</feature>
<dbReference type="GO" id="GO:0051301">
    <property type="term" value="P:cell division"/>
    <property type="evidence" value="ECO:0007669"/>
    <property type="project" value="UniProtKB-KW"/>
</dbReference>
<feature type="transmembrane region" description="Helical" evidence="6">
    <location>
        <begin position="119"/>
        <end position="140"/>
    </location>
</feature>
<dbReference type="PANTHER" id="PTHR30474:SF3">
    <property type="entry name" value="PEPTIDOGLYCAN GLYCOSYLTRANSFERASE RODA"/>
    <property type="match status" value="1"/>
</dbReference>
<keyword evidence="7" id="KW-0132">Cell division</keyword>
<feature type="transmembrane region" description="Helical" evidence="6">
    <location>
        <begin position="36"/>
        <end position="57"/>
    </location>
</feature>
<feature type="transmembrane region" description="Helical" evidence="6">
    <location>
        <begin position="207"/>
        <end position="224"/>
    </location>
</feature>
<name>A0A2K9P3E1_9FIRM</name>
<dbReference type="OrthoDB" id="9812661at2"/>
<evidence type="ECO:0000256" key="5">
    <source>
        <dbReference type="ARBA" id="ARBA00023136"/>
    </source>
</evidence>
<dbReference type="AlphaFoldDB" id="A0A2K9P3E1"/>
<dbReference type="Proteomes" id="UP000235589">
    <property type="component" value="Chromosome"/>
</dbReference>